<dbReference type="EMBL" id="JBCEZU010000067">
    <property type="protein sequence ID" value="KAK9533163.1"/>
    <property type="molecule type" value="Genomic_DNA"/>
</dbReference>
<evidence type="ECO:0000313" key="2">
    <source>
        <dbReference type="Proteomes" id="UP001488805"/>
    </source>
</evidence>
<accession>A0AAW1FG29</accession>
<dbReference type="AlphaFoldDB" id="A0AAW1FG29"/>
<keyword evidence="2" id="KW-1185">Reference proteome</keyword>
<sequence>MDASVKADEMCADGVKAAATACSGCSRPAHPSRRLQIKENRWRLLSELTAPASGRVILPGMVELPPTGIRNAAWSRISSTHHLSLPPPAWYRACLHVQLSCSPRLFLVQTEIA</sequence>
<evidence type="ECO:0000313" key="1">
    <source>
        <dbReference type="EMBL" id="KAK9533163.1"/>
    </source>
</evidence>
<organism evidence="1 2">
    <name type="scientific">Zoarces viviparus</name>
    <name type="common">Viviparous eelpout</name>
    <name type="synonym">Blennius viviparus</name>
    <dbReference type="NCBI Taxonomy" id="48416"/>
    <lineage>
        <taxon>Eukaryota</taxon>
        <taxon>Metazoa</taxon>
        <taxon>Chordata</taxon>
        <taxon>Craniata</taxon>
        <taxon>Vertebrata</taxon>
        <taxon>Euteleostomi</taxon>
        <taxon>Actinopterygii</taxon>
        <taxon>Neopterygii</taxon>
        <taxon>Teleostei</taxon>
        <taxon>Neoteleostei</taxon>
        <taxon>Acanthomorphata</taxon>
        <taxon>Eupercaria</taxon>
        <taxon>Perciformes</taxon>
        <taxon>Cottioidei</taxon>
        <taxon>Zoarcales</taxon>
        <taxon>Zoarcidae</taxon>
        <taxon>Zoarcinae</taxon>
        <taxon>Zoarces</taxon>
    </lineage>
</organism>
<gene>
    <name evidence="1" type="ORF">VZT92_008311</name>
</gene>
<protein>
    <submittedName>
        <fullName evidence="1">Uncharacterized protein</fullName>
    </submittedName>
</protein>
<dbReference type="Proteomes" id="UP001488805">
    <property type="component" value="Unassembled WGS sequence"/>
</dbReference>
<comment type="caution">
    <text evidence="1">The sequence shown here is derived from an EMBL/GenBank/DDBJ whole genome shotgun (WGS) entry which is preliminary data.</text>
</comment>
<reference evidence="1 2" key="1">
    <citation type="journal article" date="2024" name="Genome Biol. Evol.">
        <title>Chromosome-level genome assembly of the viviparous eelpout Zoarces viviparus.</title>
        <authorList>
            <person name="Fuhrmann N."/>
            <person name="Brasseur M.V."/>
            <person name="Bakowski C.E."/>
            <person name="Podsiadlowski L."/>
            <person name="Prost S."/>
            <person name="Krehenwinkel H."/>
            <person name="Mayer C."/>
        </authorList>
    </citation>
    <scope>NUCLEOTIDE SEQUENCE [LARGE SCALE GENOMIC DNA]</scope>
    <source>
        <strain evidence="1">NO-MEL_2022_Ind0_liver</strain>
    </source>
</reference>
<name>A0AAW1FG29_ZOAVI</name>
<proteinExistence type="predicted"/>